<keyword evidence="1" id="KW-1133">Transmembrane helix</keyword>
<reference evidence="2 3" key="1">
    <citation type="journal article" date="2001" name="Proc. Natl. Acad. Sci. U.S.A.">
        <title>The complete sequence of the 1,683-kb pSymB megaplasmid from the N2-fixing endosymbiont Sinorhizobium meliloti.</title>
        <authorList>
            <person name="Finan T.M."/>
            <person name="Weidner S."/>
            <person name="Wong K."/>
            <person name="Buhrmester J."/>
            <person name="Chain P."/>
            <person name="Vorholter F.J."/>
            <person name="Hernandez-Lucas I."/>
            <person name="Becker A."/>
            <person name="Cowie A."/>
            <person name="Gouzy J."/>
            <person name="Golding B."/>
            <person name="Puhler A."/>
        </authorList>
    </citation>
    <scope>NUCLEOTIDE SEQUENCE [LARGE SCALE GENOMIC DNA]</scope>
    <source>
        <strain evidence="2 3">1021</strain>
        <plasmid evidence="3">Plasmid pSymB</plasmid>
    </source>
</reference>
<dbReference type="AlphaFoldDB" id="Q92W45"/>
<geneLocation type="plasmid" evidence="2 3">
    <name>pSymB</name>
</geneLocation>
<dbReference type="Proteomes" id="UP000001976">
    <property type="component" value="Plasmid pSymB"/>
</dbReference>
<reference evidence="3" key="2">
    <citation type="journal article" date="2001" name="Science">
        <title>The composite genome of the legume symbiont Sinorhizobium meliloti.</title>
        <authorList>
            <person name="Galibert F."/>
            <person name="Finan T.M."/>
            <person name="Long S.R."/>
            <person name="Puehler A."/>
            <person name="Abola P."/>
            <person name="Ampe F."/>
            <person name="Barloy-Hubler F."/>
            <person name="Barnett M.J."/>
            <person name="Becker A."/>
            <person name="Boistard P."/>
            <person name="Bothe G."/>
            <person name="Boutry M."/>
            <person name="Bowser L."/>
            <person name="Buhrmester J."/>
            <person name="Cadieu E."/>
            <person name="Capela D."/>
            <person name="Chain P."/>
            <person name="Cowie A."/>
            <person name="Davis R.W."/>
            <person name="Dreano S."/>
            <person name="Federspiel N.A."/>
            <person name="Fisher R.F."/>
            <person name="Gloux S."/>
            <person name="Godrie T."/>
            <person name="Goffeau A."/>
            <person name="Golding B."/>
            <person name="Gouzy J."/>
            <person name="Gurjal M."/>
            <person name="Hernandez-Lucas I."/>
            <person name="Hong A."/>
            <person name="Huizar L."/>
            <person name="Hyman R.W."/>
            <person name="Jones T."/>
            <person name="Kahn D."/>
            <person name="Kahn M.L."/>
            <person name="Kalman S."/>
            <person name="Keating D.H."/>
            <person name="Kiss E."/>
            <person name="Komp C."/>
            <person name="Lelaure V."/>
            <person name="Masuy D."/>
            <person name="Palm C."/>
            <person name="Peck M.C."/>
            <person name="Pohl T.M."/>
            <person name="Portetelle D."/>
            <person name="Purnelle B."/>
            <person name="Ramsperger U."/>
            <person name="Surzycki R."/>
            <person name="Thebault P."/>
            <person name="Vandenbol M."/>
            <person name="Vorhoelter F.J."/>
            <person name="Weidner S."/>
            <person name="Wells D.H."/>
            <person name="Wong K."/>
            <person name="Yeh K.-C."/>
            <person name="Batut J."/>
        </authorList>
    </citation>
    <scope>NUCLEOTIDE SEQUENCE [LARGE SCALE GENOMIC DNA]</scope>
    <source>
        <strain evidence="3">1021</strain>
        <plasmid evidence="3">Plasmid pSymB</plasmid>
    </source>
</reference>
<feature type="transmembrane region" description="Helical" evidence="1">
    <location>
        <begin position="85"/>
        <end position="108"/>
    </location>
</feature>
<dbReference type="Pfam" id="PF07439">
    <property type="entry name" value="DUF1515"/>
    <property type="match status" value="1"/>
</dbReference>
<proteinExistence type="predicted"/>
<dbReference type="eggNOG" id="ENOG502ZFBA">
    <property type="taxonomic scope" value="Bacteria"/>
</dbReference>
<keyword evidence="1" id="KW-0472">Membrane</keyword>
<evidence type="ECO:0008006" key="4">
    <source>
        <dbReference type="Google" id="ProtNLM"/>
    </source>
</evidence>
<dbReference type="KEGG" id="sme:SM_b20519"/>
<protein>
    <recommendedName>
        <fullName evidence="4">DUF1515 domain-containing protein</fullName>
    </recommendedName>
</protein>
<dbReference type="EnsemblBacteria" id="CAC48900">
    <property type="protein sequence ID" value="CAC48900"/>
    <property type="gene ID" value="SM_b20519"/>
</dbReference>
<dbReference type="InterPro" id="IPR010889">
    <property type="entry name" value="DUF1515"/>
</dbReference>
<dbReference type="OrthoDB" id="8368387at2"/>
<name>Q92W45_RHIME</name>
<keyword evidence="3" id="KW-1185">Reference proteome</keyword>
<dbReference type="PATRIC" id="fig|266834.11.peg.5434"/>
<sequence length="122" mass="13253">MRETRGRAGMIDATVHQQLGTLLAEVKNLREAFRRSEDKSDAIRASMHRRMDELVERVGTLEGSTVAMQGDITEMKPITDDVKKWKLMGIGALGVIGIGGAALSVTFADVVKRGLAIFLRGG</sequence>
<evidence type="ECO:0000256" key="1">
    <source>
        <dbReference type="SAM" id="Phobius"/>
    </source>
</evidence>
<dbReference type="PIR" id="D95904">
    <property type="entry name" value="D95904"/>
</dbReference>
<dbReference type="EMBL" id="AL591985">
    <property type="protein sequence ID" value="CAC48900.1"/>
    <property type="molecule type" value="Genomic_DNA"/>
</dbReference>
<keyword evidence="2" id="KW-0614">Plasmid</keyword>
<dbReference type="PIRSF" id="PIRSF033399">
    <property type="entry name" value="DUF1515"/>
    <property type="match status" value="1"/>
</dbReference>
<gene>
    <name evidence="2" type="ORF">SM_b20519</name>
</gene>
<evidence type="ECO:0000313" key="2">
    <source>
        <dbReference type="EMBL" id="CAC48900.1"/>
    </source>
</evidence>
<dbReference type="HOGENOM" id="CLU_163231_0_0_5"/>
<evidence type="ECO:0000313" key="3">
    <source>
        <dbReference type="Proteomes" id="UP000001976"/>
    </source>
</evidence>
<accession>Q92W45</accession>
<keyword evidence="1" id="KW-0812">Transmembrane</keyword>
<organism evidence="2 3">
    <name type="scientific">Rhizobium meliloti (strain 1021)</name>
    <name type="common">Ensifer meliloti</name>
    <name type="synonym">Sinorhizobium meliloti</name>
    <dbReference type="NCBI Taxonomy" id="266834"/>
    <lineage>
        <taxon>Bacteria</taxon>
        <taxon>Pseudomonadati</taxon>
        <taxon>Pseudomonadota</taxon>
        <taxon>Alphaproteobacteria</taxon>
        <taxon>Hyphomicrobiales</taxon>
        <taxon>Rhizobiaceae</taxon>
        <taxon>Sinorhizobium/Ensifer group</taxon>
        <taxon>Sinorhizobium</taxon>
    </lineage>
</organism>